<dbReference type="Proteomes" id="UP000247565">
    <property type="component" value="Unassembled WGS sequence"/>
</dbReference>
<dbReference type="InterPro" id="IPR003723">
    <property type="entry name" value="Precorrin-6x_reduct"/>
</dbReference>
<dbReference type="Pfam" id="PF02571">
    <property type="entry name" value="CbiJ"/>
    <property type="match status" value="1"/>
</dbReference>
<dbReference type="NCBIfam" id="TIGR00715">
    <property type="entry name" value="precor6x_red"/>
    <property type="match status" value="1"/>
</dbReference>
<dbReference type="PANTHER" id="PTHR36925:SF1">
    <property type="entry name" value="COBALT-PRECORRIN-6A REDUCTASE"/>
    <property type="match status" value="1"/>
</dbReference>
<dbReference type="GO" id="GO:0009236">
    <property type="term" value="P:cobalamin biosynthetic process"/>
    <property type="evidence" value="ECO:0007669"/>
    <property type="project" value="UniProtKB-UniPathway"/>
</dbReference>
<name>A0A318N3G9_9PROT</name>
<keyword evidence="5" id="KW-1185">Reference proteome</keyword>
<keyword evidence="2" id="KW-0169">Cobalamin biosynthesis</keyword>
<dbReference type="RefSeq" id="WP_110438524.1">
    <property type="nucleotide sequence ID" value="NZ_CP033087.1"/>
</dbReference>
<dbReference type="UniPathway" id="UPA00148"/>
<protein>
    <submittedName>
        <fullName evidence="4">Cobalt-precorrin-6A reductase</fullName>
    </submittedName>
</protein>
<dbReference type="PANTHER" id="PTHR36925">
    <property type="entry name" value="COBALT-PRECORRIN-6A REDUCTASE"/>
    <property type="match status" value="1"/>
</dbReference>
<accession>A0A318N3G9</accession>
<comment type="caution">
    <text evidence="4">The sequence shown here is derived from an EMBL/GenBank/DDBJ whole genome shotgun (WGS) entry which is preliminary data.</text>
</comment>
<reference evidence="4 5" key="1">
    <citation type="submission" date="2018-05" db="EMBL/GenBank/DDBJ databases">
        <title>Reference genomes for bee gut microbiota database.</title>
        <authorList>
            <person name="Ellegaard K.M."/>
        </authorList>
    </citation>
    <scope>NUCLEOTIDE SEQUENCE [LARGE SCALE GENOMIC DNA]</scope>
    <source>
        <strain evidence="4 5">ESL0284</strain>
    </source>
</reference>
<dbReference type="GO" id="GO:0016994">
    <property type="term" value="F:precorrin-6A reductase activity"/>
    <property type="evidence" value="ECO:0007669"/>
    <property type="project" value="InterPro"/>
</dbReference>
<comment type="pathway">
    <text evidence="1">Cofactor biosynthesis; adenosylcobalamin biosynthesis.</text>
</comment>
<evidence type="ECO:0000256" key="3">
    <source>
        <dbReference type="ARBA" id="ARBA00023002"/>
    </source>
</evidence>
<keyword evidence="3" id="KW-0560">Oxidoreductase</keyword>
<organism evidence="4 5">
    <name type="scientific">Commensalibacter melissae</name>
    <dbReference type="NCBI Taxonomy" id="2070537"/>
    <lineage>
        <taxon>Bacteria</taxon>
        <taxon>Pseudomonadati</taxon>
        <taxon>Pseudomonadota</taxon>
        <taxon>Alphaproteobacteria</taxon>
        <taxon>Acetobacterales</taxon>
        <taxon>Acetobacteraceae</taxon>
    </lineage>
</organism>
<evidence type="ECO:0000313" key="4">
    <source>
        <dbReference type="EMBL" id="PXZ02006.1"/>
    </source>
</evidence>
<dbReference type="OrthoDB" id="5183775at2"/>
<proteinExistence type="predicted"/>
<dbReference type="AlphaFoldDB" id="A0A318N3G9"/>
<evidence type="ECO:0000256" key="2">
    <source>
        <dbReference type="ARBA" id="ARBA00022573"/>
    </source>
</evidence>
<evidence type="ECO:0000256" key="1">
    <source>
        <dbReference type="ARBA" id="ARBA00004953"/>
    </source>
</evidence>
<sequence>MGQKRKKILLLGGTSEASQLVHCLQNNDSIEVIFSLAGVTKNPVLPRNVISRVGGFGGVTGLIMWLKNNQIDFLIDATHPFALQMTNNAWKAAKICGIPFLNLQRPAWQKRDGDHWYEVNSIPEAVKILGHRTLRVFLTIGRKDILLFKENIIQHHYWIRSVDKPDDTVLPSHAEVITARGPFDVQSEYDFLKQYHIECIVTKNSGGQTVYAKIDAARKLSIPVIMIQRPVMPQLPSVSTTDKAYQWLMSHLQG</sequence>
<gene>
    <name evidence="4" type="ORF">DK869_03160</name>
</gene>
<dbReference type="NCBIfam" id="NF005968">
    <property type="entry name" value="PRK08057.1-2"/>
    <property type="match status" value="1"/>
</dbReference>
<evidence type="ECO:0000313" key="5">
    <source>
        <dbReference type="Proteomes" id="UP000247565"/>
    </source>
</evidence>
<dbReference type="PROSITE" id="PS51014">
    <property type="entry name" value="COBK_CBIJ"/>
    <property type="match status" value="1"/>
</dbReference>
<dbReference type="GeneID" id="83703474"/>
<dbReference type="EMBL" id="QGLT01000001">
    <property type="protein sequence ID" value="PXZ02006.1"/>
    <property type="molecule type" value="Genomic_DNA"/>
</dbReference>